<keyword evidence="4 6" id="KW-0472">Membrane</keyword>
<keyword evidence="8" id="KW-1185">Reference proteome</keyword>
<feature type="transmembrane region" description="Helical" evidence="6">
    <location>
        <begin position="87"/>
        <end position="112"/>
    </location>
</feature>
<sequence length="235" mass="23798">MSIFQTPPNGSPINILYFCAQNWAASTVFRQLQVATSTTSTSLSSSTSTTLVTTTTPAAAQGGTTAAAPAGQNTNTGAATSSSGSSMAWIAGTAVGAVIGFALIGSLVWWIIRHRAKKPSAAAAATSAGMAGAGGHKGPYNDSAYHDNPQMLHSRPVSSVPPYQHESQNKAALRPVSTATYASGPGPPSPLPPSVAGSGGYGGAPPQQPPPQELSNIPGTTDHQGVVYEMHENSK</sequence>
<evidence type="ECO:0000256" key="6">
    <source>
        <dbReference type="SAM" id="Phobius"/>
    </source>
</evidence>
<reference evidence="7 8" key="1">
    <citation type="submission" date="2023-01" db="EMBL/GenBank/DDBJ databases">
        <title>Analysis of 21 Apiospora genomes using comparative genomics revels a genus with tremendous synthesis potential of carbohydrate active enzymes and secondary metabolites.</title>
        <authorList>
            <person name="Sorensen T."/>
        </authorList>
    </citation>
    <scope>NUCLEOTIDE SEQUENCE [LARGE SCALE GENOMIC DNA]</scope>
    <source>
        <strain evidence="7 8">CBS 33761</strain>
    </source>
</reference>
<dbReference type="EMBL" id="JAQQWK010000008">
    <property type="protein sequence ID" value="KAK8036281.1"/>
    <property type="molecule type" value="Genomic_DNA"/>
</dbReference>
<dbReference type="Proteomes" id="UP001444661">
    <property type="component" value="Unassembled WGS sequence"/>
</dbReference>
<evidence type="ECO:0000256" key="3">
    <source>
        <dbReference type="ARBA" id="ARBA00022989"/>
    </source>
</evidence>
<protein>
    <submittedName>
        <fullName evidence="7">Uncharacterized protein</fullName>
    </submittedName>
</protein>
<feature type="region of interest" description="Disordered" evidence="5">
    <location>
        <begin position="60"/>
        <end position="82"/>
    </location>
</feature>
<evidence type="ECO:0000313" key="8">
    <source>
        <dbReference type="Proteomes" id="UP001444661"/>
    </source>
</evidence>
<evidence type="ECO:0000256" key="5">
    <source>
        <dbReference type="SAM" id="MobiDB-lite"/>
    </source>
</evidence>
<name>A0ABR1SPL9_9PEZI</name>
<gene>
    <name evidence="7" type="ORF">PG993_008895</name>
</gene>
<proteinExistence type="predicted"/>
<evidence type="ECO:0000256" key="1">
    <source>
        <dbReference type="ARBA" id="ARBA00004167"/>
    </source>
</evidence>
<keyword evidence="2 6" id="KW-0812">Transmembrane</keyword>
<evidence type="ECO:0000256" key="4">
    <source>
        <dbReference type="ARBA" id="ARBA00023136"/>
    </source>
</evidence>
<feature type="region of interest" description="Disordered" evidence="5">
    <location>
        <begin position="129"/>
        <end position="235"/>
    </location>
</feature>
<dbReference type="PANTHER" id="PTHR15549">
    <property type="entry name" value="PAIRED IMMUNOGLOBULIN-LIKE TYPE 2 RECEPTOR"/>
    <property type="match status" value="1"/>
</dbReference>
<evidence type="ECO:0000256" key="2">
    <source>
        <dbReference type="ARBA" id="ARBA00022692"/>
    </source>
</evidence>
<feature type="compositionally biased region" description="Polar residues" evidence="5">
    <location>
        <begin position="213"/>
        <end position="223"/>
    </location>
</feature>
<dbReference type="PANTHER" id="PTHR15549:SF26">
    <property type="entry name" value="AXIAL BUDDING PATTERN PROTEIN 2-RELATED"/>
    <property type="match status" value="1"/>
</dbReference>
<keyword evidence="3 6" id="KW-1133">Transmembrane helix</keyword>
<organism evidence="7 8">
    <name type="scientific">Apiospora rasikravindrae</name>
    <dbReference type="NCBI Taxonomy" id="990691"/>
    <lineage>
        <taxon>Eukaryota</taxon>
        <taxon>Fungi</taxon>
        <taxon>Dikarya</taxon>
        <taxon>Ascomycota</taxon>
        <taxon>Pezizomycotina</taxon>
        <taxon>Sordariomycetes</taxon>
        <taxon>Xylariomycetidae</taxon>
        <taxon>Amphisphaeriales</taxon>
        <taxon>Apiosporaceae</taxon>
        <taxon>Apiospora</taxon>
    </lineage>
</organism>
<accession>A0ABR1SPL9</accession>
<comment type="subcellular location">
    <subcellularLocation>
        <location evidence="1">Membrane</location>
        <topology evidence="1">Single-pass membrane protein</topology>
    </subcellularLocation>
</comment>
<comment type="caution">
    <text evidence="7">The sequence shown here is derived from an EMBL/GenBank/DDBJ whole genome shotgun (WGS) entry which is preliminary data.</text>
</comment>
<dbReference type="InterPro" id="IPR051694">
    <property type="entry name" value="Immunoregulatory_rcpt-like"/>
</dbReference>
<evidence type="ECO:0000313" key="7">
    <source>
        <dbReference type="EMBL" id="KAK8036281.1"/>
    </source>
</evidence>